<sequence>MTEPTIASRILWLAAGIAVGVVVPVLTFGYHVGECVDSVRPGGSFCRTGPAMGLPAAIVCCVVAAVFVVYALRRATRR</sequence>
<evidence type="ECO:0000256" key="1">
    <source>
        <dbReference type="SAM" id="Phobius"/>
    </source>
</evidence>
<reference evidence="3" key="1">
    <citation type="submission" date="2016-10" db="EMBL/GenBank/DDBJ databases">
        <authorList>
            <person name="Varghese N."/>
            <person name="Submissions S."/>
        </authorList>
    </citation>
    <scope>NUCLEOTIDE SEQUENCE [LARGE SCALE GENOMIC DNA]</scope>
    <source>
        <strain evidence="3">DSM 19083</strain>
    </source>
</reference>
<name>A0A1I2I208_9MICO</name>
<keyword evidence="3" id="KW-1185">Reference proteome</keyword>
<dbReference type="AlphaFoldDB" id="A0A1I2I208"/>
<keyword evidence="1" id="KW-1133">Transmembrane helix</keyword>
<evidence type="ECO:0000313" key="3">
    <source>
        <dbReference type="Proteomes" id="UP000198520"/>
    </source>
</evidence>
<proteinExistence type="predicted"/>
<dbReference type="EMBL" id="FONZ01000006">
    <property type="protein sequence ID" value="SFF36214.1"/>
    <property type="molecule type" value="Genomic_DNA"/>
</dbReference>
<dbReference type="Proteomes" id="UP000198520">
    <property type="component" value="Unassembled WGS sequence"/>
</dbReference>
<feature type="transmembrane region" description="Helical" evidence="1">
    <location>
        <begin position="12"/>
        <end position="32"/>
    </location>
</feature>
<keyword evidence="1" id="KW-0812">Transmembrane</keyword>
<feature type="transmembrane region" description="Helical" evidence="1">
    <location>
        <begin position="52"/>
        <end position="72"/>
    </location>
</feature>
<evidence type="ECO:0008006" key="4">
    <source>
        <dbReference type="Google" id="ProtNLM"/>
    </source>
</evidence>
<dbReference type="RefSeq" id="WP_093379778.1">
    <property type="nucleotide sequence ID" value="NZ_BNAN01000001.1"/>
</dbReference>
<organism evidence="2 3">
    <name type="scientific">Flavimobilis marinus</name>
    <dbReference type="NCBI Taxonomy" id="285351"/>
    <lineage>
        <taxon>Bacteria</taxon>
        <taxon>Bacillati</taxon>
        <taxon>Actinomycetota</taxon>
        <taxon>Actinomycetes</taxon>
        <taxon>Micrococcales</taxon>
        <taxon>Jonesiaceae</taxon>
        <taxon>Flavimobilis</taxon>
    </lineage>
</organism>
<accession>A0A1I2I208</accession>
<evidence type="ECO:0000313" key="2">
    <source>
        <dbReference type="EMBL" id="SFF36214.1"/>
    </source>
</evidence>
<gene>
    <name evidence="2" type="ORF">SAMN04488035_2673</name>
</gene>
<protein>
    <recommendedName>
        <fullName evidence="4">Transmembrane protein</fullName>
    </recommendedName>
</protein>
<keyword evidence="1" id="KW-0472">Membrane</keyword>